<proteinExistence type="predicted"/>
<reference evidence="1 2" key="2">
    <citation type="submission" date="2013-09" db="EMBL/GenBank/DDBJ databases">
        <title>Whole genome comparison of six Crocosphaera watsonii strains with differing phenotypes.</title>
        <authorList>
            <person name="Bench S.R."/>
            <person name="Heller P."/>
            <person name="Frank I."/>
            <person name="Arciniega M."/>
            <person name="Shilova I.N."/>
            <person name="Zehr J.P."/>
        </authorList>
    </citation>
    <scope>NUCLEOTIDE SEQUENCE [LARGE SCALE GENOMIC DNA]</scope>
    <source>
        <strain evidence="1 2">WH 0005</strain>
    </source>
</reference>
<reference evidence="1 2" key="1">
    <citation type="submission" date="2013-01" db="EMBL/GenBank/DDBJ databases">
        <authorList>
            <person name="Bench S."/>
        </authorList>
    </citation>
    <scope>NUCLEOTIDE SEQUENCE [LARGE SCALE GENOMIC DNA]</scope>
    <source>
        <strain evidence="1 2">WH 0005</strain>
    </source>
</reference>
<dbReference type="Proteomes" id="UP000017981">
    <property type="component" value="Unassembled WGS sequence"/>
</dbReference>
<dbReference type="AlphaFoldDB" id="T2IYZ5"/>
<accession>T2IYZ5</accession>
<evidence type="ECO:0000313" key="2">
    <source>
        <dbReference type="Proteomes" id="UP000017981"/>
    </source>
</evidence>
<organism evidence="1 2">
    <name type="scientific">Crocosphaera watsonii WH 0005</name>
    <dbReference type="NCBI Taxonomy" id="423472"/>
    <lineage>
        <taxon>Bacteria</taxon>
        <taxon>Bacillati</taxon>
        <taxon>Cyanobacteriota</taxon>
        <taxon>Cyanophyceae</taxon>
        <taxon>Oscillatoriophycideae</taxon>
        <taxon>Chroococcales</taxon>
        <taxon>Aphanothecaceae</taxon>
        <taxon>Crocosphaera</taxon>
    </lineage>
</organism>
<sequence length="84" mass="9873">MLKLWILYTSLKKITSDLTNIEVQINELFSQAPGIILRGQRGTAQLRQLYRRFLQQLAIAQKLLRNFKLLLKVWSRLDKIFLSG</sequence>
<comment type="caution">
    <text evidence="1">The sequence shown here is derived from an EMBL/GenBank/DDBJ whole genome shotgun (WGS) entry which is preliminary data.</text>
</comment>
<dbReference type="EMBL" id="CAQL01000973">
    <property type="protein sequence ID" value="CCQ58159.1"/>
    <property type="molecule type" value="Genomic_DNA"/>
</dbReference>
<protein>
    <submittedName>
        <fullName evidence="1">Uncharacterized protein</fullName>
    </submittedName>
</protein>
<dbReference type="RefSeq" id="WP_021833790.1">
    <property type="nucleotide sequence ID" value="NZ_CAQL01000973.1"/>
</dbReference>
<gene>
    <name evidence="1" type="ORF">CWATWH0005_1421</name>
</gene>
<evidence type="ECO:0000313" key="1">
    <source>
        <dbReference type="EMBL" id="CCQ58159.1"/>
    </source>
</evidence>
<name>T2IYZ5_CROWT</name>